<feature type="transmembrane region" description="Helical" evidence="8">
    <location>
        <begin position="310"/>
        <end position="334"/>
    </location>
</feature>
<dbReference type="InterPro" id="IPR004713">
    <property type="entry name" value="CaH_exchang"/>
</dbReference>
<feature type="transmembrane region" description="Helical" evidence="8">
    <location>
        <begin position="256"/>
        <end position="277"/>
    </location>
</feature>
<evidence type="ECO:0000256" key="1">
    <source>
        <dbReference type="ARBA" id="ARBA00004127"/>
    </source>
</evidence>
<keyword evidence="11" id="KW-1185">Reference proteome</keyword>
<dbReference type="GO" id="GO:0006874">
    <property type="term" value="P:intracellular calcium ion homeostasis"/>
    <property type="evidence" value="ECO:0007669"/>
    <property type="project" value="TreeGrafter"/>
</dbReference>
<evidence type="ECO:0000256" key="7">
    <source>
        <dbReference type="ARBA" id="ARBA00023136"/>
    </source>
</evidence>
<keyword evidence="7 8" id="KW-0472">Membrane</keyword>
<dbReference type="Pfam" id="PF01699">
    <property type="entry name" value="Na_Ca_ex"/>
    <property type="match status" value="1"/>
</dbReference>
<keyword evidence="6" id="KW-0406">Ion transport</keyword>
<accession>A0A8X8DEP6</accession>
<gene>
    <name evidence="10" type="ORF">POTOM_006462</name>
</gene>
<dbReference type="EMBL" id="JAAWWB010000002">
    <property type="protein sequence ID" value="KAG6790314.1"/>
    <property type="molecule type" value="Genomic_DNA"/>
</dbReference>
<evidence type="ECO:0000256" key="2">
    <source>
        <dbReference type="ARBA" id="ARBA00022448"/>
    </source>
</evidence>
<evidence type="ECO:0000313" key="10">
    <source>
        <dbReference type="EMBL" id="KAG6790314.1"/>
    </source>
</evidence>
<keyword evidence="5 8" id="KW-1133">Transmembrane helix</keyword>
<evidence type="ECO:0000256" key="8">
    <source>
        <dbReference type="SAM" id="Phobius"/>
    </source>
</evidence>
<dbReference type="Proteomes" id="UP000886885">
    <property type="component" value="Chromosome 1D"/>
</dbReference>
<reference evidence="10" key="1">
    <citation type="journal article" date="2020" name="bioRxiv">
        <title>Hybrid origin of Populus tomentosa Carr. identified through genome sequencing and phylogenomic analysis.</title>
        <authorList>
            <person name="An X."/>
            <person name="Gao K."/>
            <person name="Chen Z."/>
            <person name="Li J."/>
            <person name="Yang X."/>
            <person name="Yang X."/>
            <person name="Zhou J."/>
            <person name="Guo T."/>
            <person name="Zhao T."/>
            <person name="Huang S."/>
            <person name="Miao D."/>
            <person name="Khan W.U."/>
            <person name="Rao P."/>
            <person name="Ye M."/>
            <person name="Lei B."/>
            <person name="Liao W."/>
            <person name="Wang J."/>
            <person name="Ji L."/>
            <person name="Li Y."/>
            <person name="Guo B."/>
            <person name="Mustafa N.S."/>
            <person name="Li S."/>
            <person name="Yun Q."/>
            <person name="Keller S.R."/>
            <person name="Mao J."/>
            <person name="Zhang R."/>
            <person name="Strauss S.H."/>
        </authorList>
    </citation>
    <scope>NUCLEOTIDE SEQUENCE</scope>
    <source>
        <strain evidence="10">GM15</strain>
        <tissue evidence="10">Leaf</tissue>
    </source>
</reference>
<dbReference type="InterPro" id="IPR004837">
    <property type="entry name" value="NaCa_Exmemb"/>
</dbReference>
<dbReference type="GO" id="GO:0005509">
    <property type="term" value="F:calcium ion binding"/>
    <property type="evidence" value="ECO:0007669"/>
    <property type="project" value="InterPro"/>
</dbReference>
<protein>
    <recommendedName>
        <fullName evidence="9">EF-hand domain-containing protein</fullName>
    </recommendedName>
</protein>
<evidence type="ECO:0000313" key="11">
    <source>
        <dbReference type="Proteomes" id="UP000886885"/>
    </source>
</evidence>
<dbReference type="Pfam" id="PF13499">
    <property type="entry name" value="EF-hand_7"/>
    <property type="match status" value="1"/>
</dbReference>
<dbReference type="GO" id="GO:0015369">
    <property type="term" value="F:calcium:proton antiporter activity"/>
    <property type="evidence" value="ECO:0007669"/>
    <property type="project" value="TreeGrafter"/>
</dbReference>
<feature type="transmembrane region" description="Helical" evidence="8">
    <location>
        <begin position="284"/>
        <end position="304"/>
    </location>
</feature>
<evidence type="ECO:0000259" key="9">
    <source>
        <dbReference type="PROSITE" id="PS50222"/>
    </source>
</evidence>
<dbReference type="PROSITE" id="PS50222">
    <property type="entry name" value="EF_HAND_2"/>
    <property type="match status" value="2"/>
</dbReference>
<proteinExistence type="predicted"/>
<evidence type="ECO:0000256" key="5">
    <source>
        <dbReference type="ARBA" id="ARBA00022989"/>
    </source>
</evidence>
<dbReference type="GO" id="GO:0012505">
    <property type="term" value="C:endomembrane system"/>
    <property type="evidence" value="ECO:0007669"/>
    <property type="project" value="UniProtKB-SubCell"/>
</dbReference>
<dbReference type="GO" id="GO:0016020">
    <property type="term" value="C:membrane"/>
    <property type="evidence" value="ECO:0007669"/>
    <property type="project" value="InterPro"/>
</dbReference>
<comment type="subcellular location">
    <subcellularLocation>
        <location evidence="1">Endomembrane system</location>
        <topology evidence="1">Multi-pass membrane protein</topology>
    </subcellularLocation>
</comment>
<evidence type="ECO:0000256" key="4">
    <source>
        <dbReference type="ARBA" id="ARBA00022692"/>
    </source>
</evidence>
<dbReference type="AlphaFoldDB" id="A0A8X8DEP6"/>
<dbReference type="OrthoDB" id="26525at2759"/>
<dbReference type="PROSITE" id="PS00018">
    <property type="entry name" value="EF_HAND_1"/>
    <property type="match status" value="2"/>
</dbReference>
<evidence type="ECO:0000256" key="6">
    <source>
        <dbReference type="ARBA" id="ARBA00023065"/>
    </source>
</evidence>
<sequence length="337" mass="37854">MHLLEGDLLDKVSCRVASCCFNENVLKTKALSFPYCEKFTSNESGFGKGVFQPWIQERKLKYTRHKLVMSGILKHLRPLTDDGSLDENVVRKLFQTIDENNDGFLSASELKALVIGIRFEEIDFDKDDAVSKLMKDFDTSHDNQIDIQEFIKGIQNWLDEAMRVGGVGGGSPDPGPQTHKYLDNFHDKTKKAHALLRPQEPEEGQSDEGVKSPSIPTFFISFIALPLATNSSEAVSAIIFASRKKVTTASLTFSELYGAVTMNNVLCLAVFLALVYFRELTWDFSAEVLVICIVCIVMGAFASFRTTFPLWTSFLAFFLYPFSLVLVYVLDYVLGWS</sequence>
<dbReference type="PANTHER" id="PTHR31503">
    <property type="entry name" value="VACUOLAR CALCIUM ION TRANSPORTER"/>
    <property type="match status" value="1"/>
</dbReference>
<keyword evidence="4 8" id="KW-0812">Transmembrane</keyword>
<keyword evidence="3" id="KW-0050">Antiport</keyword>
<dbReference type="CDD" id="cd00051">
    <property type="entry name" value="EFh"/>
    <property type="match status" value="1"/>
</dbReference>
<keyword evidence="2" id="KW-0813">Transport</keyword>
<dbReference type="InterPro" id="IPR018247">
    <property type="entry name" value="EF_Hand_1_Ca_BS"/>
</dbReference>
<dbReference type="PANTHER" id="PTHR31503:SF36">
    <property type="entry name" value="SODIUM_CALCIUM EXCHANGER MEMBRANE REGION DOMAIN-CONTAINING PROTEIN"/>
    <property type="match status" value="1"/>
</dbReference>
<dbReference type="SMART" id="SM00054">
    <property type="entry name" value="EFh"/>
    <property type="match status" value="2"/>
</dbReference>
<name>A0A8X8DEP6_POPTO</name>
<comment type="caution">
    <text evidence="10">The sequence shown here is derived from an EMBL/GenBank/DDBJ whole genome shotgun (WGS) entry which is preliminary data.</text>
</comment>
<dbReference type="InterPro" id="IPR002048">
    <property type="entry name" value="EF_hand_dom"/>
</dbReference>
<evidence type="ECO:0000256" key="3">
    <source>
        <dbReference type="ARBA" id="ARBA00022449"/>
    </source>
</evidence>
<organism evidence="10 11">
    <name type="scientific">Populus tomentosa</name>
    <name type="common">Chinese white poplar</name>
    <dbReference type="NCBI Taxonomy" id="118781"/>
    <lineage>
        <taxon>Eukaryota</taxon>
        <taxon>Viridiplantae</taxon>
        <taxon>Streptophyta</taxon>
        <taxon>Embryophyta</taxon>
        <taxon>Tracheophyta</taxon>
        <taxon>Spermatophyta</taxon>
        <taxon>Magnoliopsida</taxon>
        <taxon>eudicotyledons</taxon>
        <taxon>Gunneridae</taxon>
        <taxon>Pentapetalae</taxon>
        <taxon>rosids</taxon>
        <taxon>fabids</taxon>
        <taxon>Malpighiales</taxon>
        <taxon>Salicaceae</taxon>
        <taxon>Saliceae</taxon>
        <taxon>Populus</taxon>
    </lineage>
</organism>
<feature type="domain" description="EF-hand" evidence="9">
    <location>
        <begin position="85"/>
        <end position="120"/>
    </location>
</feature>
<feature type="domain" description="EF-hand" evidence="9">
    <location>
        <begin position="125"/>
        <end position="160"/>
    </location>
</feature>